<sequence length="146" mass="16802">MTAGLKTRNCRWIDVRGAVDERGRINFFEAGRDLPFHPKRLFWLHHIAPGQWRGRHGHRESELVFVPLHGGCRVHLDDGRTKETVSLDDPARALFVGTWVWHELTDFAEGAAIMVIASTYYEDAEYLRDYDVFKREVALQDAGGRP</sequence>
<dbReference type="InterPro" id="IPR014710">
    <property type="entry name" value="RmlC-like_jellyroll"/>
</dbReference>
<accession>A0A512NEL8</accession>
<protein>
    <submittedName>
        <fullName evidence="2">Fatty-acid oxidation protein subunit alpha</fullName>
    </submittedName>
</protein>
<proteinExistence type="predicted"/>
<dbReference type="EMBL" id="BKAJ01000078">
    <property type="protein sequence ID" value="GEP57388.1"/>
    <property type="molecule type" value="Genomic_DNA"/>
</dbReference>
<dbReference type="InterPro" id="IPR008894">
    <property type="entry name" value="QdtA_cupin_dom"/>
</dbReference>
<dbReference type="Proteomes" id="UP000321058">
    <property type="component" value="Unassembled WGS sequence"/>
</dbReference>
<dbReference type="Pfam" id="PF05523">
    <property type="entry name" value="FdtA"/>
    <property type="match status" value="1"/>
</dbReference>
<dbReference type="Gene3D" id="2.60.120.10">
    <property type="entry name" value="Jelly Rolls"/>
    <property type="match status" value="1"/>
</dbReference>
<dbReference type="CDD" id="cd20292">
    <property type="entry name" value="cupin_QdtA-like"/>
    <property type="match status" value="1"/>
</dbReference>
<dbReference type="SUPFAM" id="SSF51182">
    <property type="entry name" value="RmlC-like cupins"/>
    <property type="match status" value="1"/>
</dbReference>
<evidence type="ECO:0000313" key="2">
    <source>
        <dbReference type="EMBL" id="GEP57388.1"/>
    </source>
</evidence>
<evidence type="ECO:0000313" key="3">
    <source>
        <dbReference type="Proteomes" id="UP000321058"/>
    </source>
</evidence>
<organism evidence="2 3">
    <name type="scientific">Reyranella soli</name>
    <dbReference type="NCBI Taxonomy" id="1230389"/>
    <lineage>
        <taxon>Bacteria</taxon>
        <taxon>Pseudomonadati</taxon>
        <taxon>Pseudomonadota</taxon>
        <taxon>Alphaproteobacteria</taxon>
        <taxon>Hyphomicrobiales</taxon>
        <taxon>Reyranellaceae</taxon>
        <taxon>Reyranella</taxon>
    </lineage>
</organism>
<name>A0A512NEL8_9HYPH</name>
<keyword evidence="3" id="KW-1185">Reference proteome</keyword>
<dbReference type="RefSeq" id="WP_170303283.1">
    <property type="nucleotide sequence ID" value="NZ_BKAJ01000078.1"/>
</dbReference>
<gene>
    <name evidence="2" type="ORF">RSO01_45540</name>
</gene>
<dbReference type="InterPro" id="IPR011051">
    <property type="entry name" value="RmlC_Cupin_sf"/>
</dbReference>
<evidence type="ECO:0000259" key="1">
    <source>
        <dbReference type="Pfam" id="PF05523"/>
    </source>
</evidence>
<reference evidence="2 3" key="1">
    <citation type="submission" date="2019-07" db="EMBL/GenBank/DDBJ databases">
        <title>Whole genome shotgun sequence of Reyranella soli NBRC 108950.</title>
        <authorList>
            <person name="Hosoyama A."/>
            <person name="Uohara A."/>
            <person name="Ohji S."/>
            <person name="Ichikawa N."/>
        </authorList>
    </citation>
    <scope>NUCLEOTIDE SEQUENCE [LARGE SCALE GENOMIC DNA]</scope>
    <source>
        <strain evidence="2 3">NBRC 108950</strain>
    </source>
</reference>
<comment type="caution">
    <text evidence="2">The sequence shown here is derived from an EMBL/GenBank/DDBJ whole genome shotgun (WGS) entry which is preliminary data.</text>
</comment>
<dbReference type="AlphaFoldDB" id="A0A512NEL8"/>
<feature type="domain" description="Sugar 3,4-ketoisomerase QdtA cupin" evidence="1">
    <location>
        <begin position="9"/>
        <end position="137"/>
    </location>
</feature>